<organism evidence="7 8">
    <name type="scientific">candidate division Kazan bacterium GW2011_GWB1_45_10</name>
    <dbReference type="NCBI Taxonomy" id="1620411"/>
    <lineage>
        <taxon>Bacteria</taxon>
        <taxon>Bacteria division Kazan-3B-28</taxon>
    </lineage>
</organism>
<keyword evidence="3 5" id="KW-0378">Hydrolase</keyword>
<dbReference type="PROSITE" id="PS00138">
    <property type="entry name" value="SUBTILASE_SER"/>
    <property type="match status" value="1"/>
</dbReference>
<feature type="active site" description="Charge relay system" evidence="5">
    <location>
        <position position="462"/>
    </location>
</feature>
<name>A0A0G1N169_UNCK3</name>
<evidence type="ECO:0000313" key="7">
    <source>
        <dbReference type="EMBL" id="KKT86802.1"/>
    </source>
</evidence>
<feature type="active site" description="Charge relay system" evidence="5">
    <location>
        <position position="227"/>
    </location>
</feature>
<dbReference type="GO" id="GO:0004252">
    <property type="term" value="F:serine-type endopeptidase activity"/>
    <property type="evidence" value="ECO:0007669"/>
    <property type="project" value="UniProtKB-UniRule"/>
</dbReference>
<dbReference type="InterPro" id="IPR023828">
    <property type="entry name" value="Peptidase_S8_Ser-AS"/>
</dbReference>
<dbReference type="Pfam" id="PF00082">
    <property type="entry name" value="Peptidase_S8"/>
    <property type="match status" value="1"/>
</dbReference>
<gene>
    <name evidence="7" type="ORF">VE97_C0017G0001</name>
</gene>
<dbReference type="InterPro" id="IPR000209">
    <property type="entry name" value="Peptidase_S8/S53_dom"/>
</dbReference>
<dbReference type="Gene3D" id="3.40.50.200">
    <property type="entry name" value="Peptidase S8/S53 domain"/>
    <property type="match status" value="1"/>
</dbReference>
<dbReference type="InterPro" id="IPR036852">
    <property type="entry name" value="Peptidase_S8/S53_dom_sf"/>
</dbReference>
<dbReference type="AlphaFoldDB" id="A0A0G1N169"/>
<dbReference type="PROSITE" id="PS51892">
    <property type="entry name" value="SUBTILASE"/>
    <property type="match status" value="1"/>
</dbReference>
<reference evidence="7 8" key="1">
    <citation type="journal article" date="2015" name="Nature">
        <title>rRNA introns, odd ribosomes, and small enigmatic genomes across a large radiation of phyla.</title>
        <authorList>
            <person name="Brown C.T."/>
            <person name="Hug L.A."/>
            <person name="Thomas B.C."/>
            <person name="Sharon I."/>
            <person name="Castelle C.J."/>
            <person name="Singh A."/>
            <person name="Wilkins M.J."/>
            <person name="Williams K.H."/>
            <person name="Banfield J.F."/>
        </authorList>
    </citation>
    <scope>NUCLEOTIDE SEQUENCE [LARGE SCALE GENOMIC DNA]</scope>
</reference>
<dbReference type="Proteomes" id="UP000033958">
    <property type="component" value="Unassembled WGS sequence"/>
</dbReference>
<evidence type="ECO:0000256" key="1">
    <source>
        <dbReference type="ARBA" id="ARBA00011073"/>
    </source>
</evidence>
<dbReference type="GO" id="GO:0006508">
    <property type="term" value="P:proteolysis"/>
    <property type="evidence" value="ECO:0007669"/>
    <property type="project" value="UniProtKB-KW"/>
</dbReference>
<evidence type="ECO:0000256" key="2">
    <source>
        <dbReference type="ARBA" id="ARBA00022670"/>
    </source>
</evidence>
<evidence type="ECO:0000313" key="8">
    <source>
        <dbReference type="Proteomes" id="UP000033958"/>
    </source>
</evidence>
<accession>A0A0G1N169</accession>
<sequence length="744" mass="81209">MAVVVIGINQTYTIIRRSQAAGVEIPEYGDHVRVSVAGKSIYQNINKEKYGDVDQFEAATGELLVRLKAGVPSYEIAVIANRYGMDILTKYRRDYPSYRLRFSNLKTPDQESSRINPGSNRLPTQTNPLTVQQIPNLQNPAKTIEQIWQELDANPIIYSVVPNSVFYLEGEEWDGGFWPNDKLMNSPAKPGNKEELQLIGAHKAWQILLDKGYPAGGREEIWTAVIDQGVDLDHPDLRDNIAKDDNGVIVGASFDLCEEGKYNEPCDGWIYLGGESGGDGIDNDGDNLVDEATFHGTVVAGIIAETGENISHSAGVAFNTKIVPINVSDKQGDEYGNIYHDAMIMGIDYAATLWNVKVINLSLGGYITGPDLESVVHYAYGNGKIIVAGAGNHNSSIKMYPAGIDEVGGINRVIAVAATDINGNRASYSNFGDWVDISAIGDNITSTAYDDAYLKFAIGGTSFATPQVSGVVALLLSAYPSLIAQTSIIKTIIQRANTIYYPDANKTLGCGVVNAGFTLVSRAPLIKSPDCITRFILGQPIELSWSMFIVGPPPDSYRIWWGLENGAFYVPNNEAGVDVGSTTSYTLASRDMEAYWDGTWTWRVAALYNKDQPNEEVRWTQPQTIKKHTGAWIDPPIGINPPTPGVVGPGYKFDWEDIENINNYIGELTCPNGYALIAKNDTISEYTLTGLDFTMLQQVAGSGICELSVVGTALGDNLSWDNEDDRALMRIPVQGAAIRFYVAD</sequence>
<feature type="active site" description="Charge relay system" evidence="5">
    <location>
        <position position="295"/>
    </location>
</feature>
<dbReference type="SUPFAM" id="SSF52743">
    <property type="entry name" value="Subtilisin-like"/>
    <property type="match status" value="1"/>
</dbReference>
<proteinExistence type="inferred from homology"/>
<evidence type="ECO:0000259" key="6">
    <source>
        <dbReference type="Pfam" id="PF00082"/>
    </source>
</evidence>
<feature type="domain" description="Peptidase S8/S53" evidence="6">
    <location>
        <begin position="223"/>
        <end position="507"/>
    </location>
</feature>
<evidence type="ECO:0000256" key="3">
    <source>
        <dbReference type="ARBA" id="ARBA00022801"/>
    </source>
</evidence>
<comment type="similarity">
    <text evidence="1 5">Belongs to the peptidase S8 family.</text>
</comment>
<dbReference type="PANTHER" id="PTHR43806:SF11">
    <property type="entry name" value="CEREVISIN-RELATED"/>
    <property type="match status" value="1"/>
</dbReference>
<evidence type="ECO:0000256" key="5">
    <source>
        <dbReference type="PROSITE-ProRule" id="PRU01240"/>
    </source>
</evidence>
<keyword evidence="4 5" id="KW-0720">Serine protease</keyword>
<protein>
    <submittedName>
        <fullName evidence="7">Subtilisin-like protein serine protease</fullName>
    </submittedName>
</protein>
<evidence type="ECO:0000256" key="4">
    <source>
        <dbReference type="ARBA" id="ARBA00022825"/>
    </source>
</evidence>
<dbReference type="EMBL" id="LCJZ01000017">
    <property type="protein sequence ID" value="KKT86802.1"/>
    <property type="molecule type" value="Genomic_DNA"/>
</dbReference>
<dbReference type="InterPro" id="IPR050131">
    <property type="entry name" value="Peptidase_S8_subtilisin-like"/>
</dbReference>
<dbReference type="InterPro" id="IPR015500">
    <property type="entry name" value="Peptidase_S8_subtilisin-rel"/>
</dbReference>
<dbReference type="PRINTS" id="PR00723">
    <property type="entry name" value="SUBTILISIN"/>
</dbReference>
<dbReference type="PANTHER" id="PTHR43806">
    <property type="entry name" value="PEPTIDASE S8"/>
    <property type="match status" value="1"/>
</dbReference>
<keyword evidence="2 5" id="KW-0645">Protease</keyword>
<comment type="caution">
    <text evidence="7">The sequence shown here is derived from an EMBL/GenBank/DDBJ whole genome shotgun (WGS) entry which is preliminary data.</text>
</comment>